<feature type="active site" description="Proton acceptor" evidence="8">
    <location>
        <position position="236"/>
    </location>
</feature>
<keyword evidence="7 8" id="KW-0119">Carbohydrate metabolism</keyword>
<sequence>MTELRLVAGVDCSTQATKVLVCDAETGAVVREGRAPHPDATQVDPAEWWKAWEIASDGLLDGVEAIAVGGQQHGMVLLDDSGEVVHPAVLWNDTSSADATTELIAELGGAEAWAEAIGSVPVPSFTVTKLRWLRDEAARGADAVRREAAVRAAAVVLPHDWMTHRLAADRTGIEGITTDRGDASGTGWWSAATNSYRTDLVELAFGRQLALPRVAGPGEIVGQTAFGAAIGAGTGDNAAAALGLDLQPGDVAVSLGTSGTAFARSAHPTADPTGLVAGFADATGEYLPLVCTLNAARVMSATANMLGLDLAEFDEAALTSPGSDGLVLLPFLDGERTPDLPHSTGLIYGLTRATMQPATMARAAVEGLLCGLADAVDALRAQGLPVHRVLLLGGGARSRSVQALAPALLGAEVVLPEPAEYVALGAARQAAWALTGELPTWPVPVGKPEPAITVDAAKIRANYEQVLTNTRPLLSQPYNR</sequence>
<dbReference type="GO" id="GO:0004856">
    <property type="term" value="F:D-xylulokinase activity"/>
    <property type="evidence" value="ECO:0007669"/>
    <property type="project" value="UniProtKB-UniRule"/>
</dbReference>
<dbReference type="PANTHER" id="PTHR43095">
    <property type="entry name" value="SUGAR KINASE"/>
    <property type="match status" value="1"/>
</dbReference>
<dbReference type="InterPro" id="IPR050406">
    <property type="entry name" value="FGGY_Carb_Kinase"/>
</dbReference>
<feature type="binding site" evidence="8">
    <location>
        <begin position="72"/>
        <end position="73"/>
    </location>
    <ligand>
        <name>substrate</name>
    </ligand>
</feature>
<dbReference type="InterPro" id="IPR018484">
    <property type="entry name" value="FGGY_N"/>
</dbReference>
<organism evidence="12 13">
    <name type="scientific">Kribbella pratensis</name>
    <dbReference type="NCBI Taxonomy" id="2512112"/>
    <lineage>
        <taxon>Bacteria</taxon>
        <taxon>Bacillati</taxon>
        <taxon>Actinomycetota</taxon>
        <taxon>Actinomycetes</taxon>
        <taxon>Propionibacteriales</taxon>
        <taxon>Kribbellaceae</taxon>
        <taxon>Kribbella</taxon>
    </lineage>
</organism>
<dbReference type="SUPFAM" id="SSF53067">
    <property type="entry name" value="Actin-like ATPase domain"/>
    <property type="match status" value="2"/>
</dbReference>
<dbReference type="InterPro" id="IPR018485">
    <property type="entry name" value="FGGY_C"/>
</dbReference>
<gene>
    <name evidence="8 9" type="primary">xylB</name>
    <name evidence="12" type="ORF">EV653_4108</name>
</gene>
<evidence type="ECO:0000256" key="6">
    <source>
        <dbReference type="ARBA" id="ARBA00022840"/>
    </source>
</evidence>
<dbReference type="NCBIfam" id="TIGR01312">
    <property type="entry name" value="XylB"/>
    <property type="match status" value="1"/>
</dbReference>
<dbReference type="InterPro" id="IPR000577">
    <property type="entry name" value="Carb_kinase_FGGY"/>
</dbReference>
<evidence type="ECO:0000313" key="13">
    <source>
        <dbReference type="Proteomes" id="UP000295146"/>
    </source>
</evidence>
<feature type="domain" description="Carbohydrate kinase FGGY C-terminal" evidence="11">
    <location>
        <begin position="252"/>
        <end position="434"/>
    </location>
</feature>
<dbReference type="EMBL" id="SODP01000002">
    <property type="protein sequence ID" value="TDW70074.1"/>
    <property type="molecule type" value="Genomic_DNA"/>
</dbReference>
<dbReference type="RefSeq" id="WP_134105307.1">
    <property type="nucleotide sequence ID" value="NZ_SODP01000002.1"/>
</dbReference>
<keyword evidence="5 8" id="KW-0418">Kinase</keyword>
<dbReference type="GO" id="GO:0005524">
    <property type="term" value="F:ATP binding"/>
    <property type="evidence" value="ECO:0007669"/>
    <property type="project" value="UniProtKB-UniRule"/>
</dbReference>
<comment type="function">
    <text evidence="8">Catalyzes the phosphorylation of D-xylulose to D-xylulose 5-phosphate.</text>
</comment>
<keyword evidence="6 8" id="KW-0067">ATP-binding</keyword>
<evidence type="ECO:0000259" key="11">
    <source>
        <dbReference type="Pfam" id="PF02782"/>
    </source>
</evidence>
<dbReference type="Pfam" id="PF00370">
    <property type="entry name" value="FGGY_N"/>
    <property type="match status" value="1"/>
</dbReference>
<dbReference type="OrthoDB" id="9805576at2"/>
<dbReference type="EC" id="2.7.1.17" evidence="8 9"/>
<evidence type="ECO:0000259" key="10">
    <source>
        <dbReference type="Pfam" id="PF00370"/>
    </source>
</evidence>
<comment type="similarity">
    <text evidence="1 8 9">Belongs to the FGGY kinase family.</text>
</comment>
<comment type="caution">
    <text evidence="12">The sequence shown here is derived from an EMBL/GenBank/DDBJ whole genome shotgun (WGS) entry which is preliminary data.</text>
</comment>
<evidence type="ECO:0000256" key="8">
    <source>
        <dbReference type="HAMAP-Rule" id="MF_02220"/>
    </source>
</evidence>
<evidence type="ECO:0000256" key="1">
    <source>
        <dbReference type="ARBA" id="ARBA00009156"/>
    </source>
</evidence>
<dbReference type="AlphaFoldDB" id="A0A4R8C3I3"/>
<dbReference type="InterPro" id="IPR043129">
    <property type="entry name" value="ATPase_NBD"/>
</dbReference>
<evidence type="ECO:0000256" key="5">
    <source>
        <dbReference type="ARBA" id="ARBA00022777"/>
    </source>
</evidence>
<dbReference type="Gene3D" id="3.30.420.40">
    <property type="match status" value="2"/>
</dbReference>
<accession>A0A4R8C3I3</accession>
<dbReference type="PIRSF" id="PIRSF000538">
    <property type="entry name" value="GlpK"/>
    <property type="match status" value="1"/>
</dbReference>
<dbReference type="Proteomes" id="UP000295146">
    <property type="component" value="Unassembled WGS sequence"/>
</dbReference>
<reference evidence="12 13" key="1">
    <citation type="submission" date="2019-03" db="EMBL/GenBank/DDBJ databases">
        <title>Genomic Encyclopedia of Type Strains, Phase III (KMG-III): the genomes of soil and plant-associated and newly described type strains.</title>
        <authorList>
            <person name="Whitman W."/>
        </authorList>
    </citation>
    <scope>NUCLEOTIDE SEQUENCE [LARGE SCALE GENOMIC DNA]</scope>
    <source>
        <strain evidence="12 13">VKM Ac-2573</strain>
    </source>
</reference>
<protein>
    <recommendedName>
        <fullName evidence="8 9">Xylulose kinase</fullName>
        <shortName evidence="8 9">Xylulokinase</shortName>
        <ecNumber evidence="8 9">2.7.1.17</ecNumber>
    </recommendedName>
</protein>
<evidence type="ECO:0000256" key="2">
    <source>
        <dbReference type="ARBA" id="ARBA00022629"/>
    </source>
</evidence>
<name>A0A4R8C3I3_9ACTN</name>
<feature type="domain" description="Carbohydrate kinase FGGY N-terminal" evidence="10">
    <location>
        <begin position="7"/>
        <end position="234"/>
    </location>
</feature>
<dbReference type="InterPro" id="IPR006000">
    <property type="entry name" value="Xylulokinase"/>
</dbReference>
<dbReference type="PROSITE" id="PS00933">
    <property type="entry name" value="FGGY_KINASES_1"/>
    <property type="match status" value="1"/>
</dbReference>
<comment type="catalytic activity">
    <reaction evidence="8 9">
        <text>D-xylulose + ATP = D-xylulose 5-phosphate + ADP + H(+)</text>
        <dbReference type="Rhea" id="RHEA:10964"/>
        <dbReference type="ChEBI" id="CHEBI:15378"/>
        <dbReference type="ChEBI" id="CHEBI:17140"/>
        <dbReference type="ChEBI" id="CHEBI:30616"/>
        <dbReference type="ChEBI" id="CHEBI:57737"/>
        <dbReference type="ChEBI" id="CHEBI:456216"/>
        <dbReference type="EC" id="2.7.1.17"/>
    </reaction>
</comment>
<dbReference type="GO" id="GO:0005998">
    <property type="term" value="P:xylulose catabolic process"/>
    <property type="evidence" value="ECO:0007669"/>
    <property type="project" value="UniProtKB-UniRule"/>
</dbReference>
<evidence type="ECO:0000256" key="3">
    <source>
        <dbReference type="ARBA" id="ARBA00022679"/>
    </source>
</evidence>
<evidence type="ECO:0000256" key="9">
    <source>
        <dbReference type="RuleBase" id="RU364073"/>
    </source>
</evidence>
<keyword evidence="3 8" id="KW-0808">Transferase</keyword>
<keyword evidence="4 8" id="KW-0547">Nucleotide-binding</keyword>
<dbReference type="PANTHER" id="PTHR43095:SF5">
    <property type="entry name" value="XYLULOSE KINASE"/>
    <property type="match status" value="1"/>
</dbReference>
<dbReference type="HAMAP" id="MF_02220">
    <property type="entry name" value="XylB"/>
    <property type="match status" value="1"/>
</dbReference>
<keyword evidence="2 8" id="KW-0859">Xylose metabolism</keyword>
<dbReference type="InterPro" id="IPR018483">
    <property type="entry name" value="Carb_kinase_FGGY_CS"/>
</dbReference>
<evidence type="ECO:0000313" key="12">
    <source>
        <dbReference type="EMBL" id="TDW70074.1"/>
    </source>
</evidence>
<evidence type="ECO:0000256" key="7">
    <source>
        <dbReference type="ARBA" id="ARBA00023277"/>
    </source>
</evidence>
<evidence type="ECO:0000256" key="4">
    <source>
        <dbReference type="ARBA" id="ARBA00022741"/>
    </source>
</evidence>
<dbReference type="Pfam" id="PF02782">
    <property type="entry name" value="FGGY_C"/>
    <property type="match status" value="1"/>
</dbReference>
<feature type="site" description="Important for activity" evidence="8">
    <location>
        <position position="11"/>
    </location>
</feature>
<keyword evidence="13" id="KW-1185">Reference proteome</keyword>
<proteinExistence type="inferred from homology"/>
<dbReference type="GO" id="GO:0042732">
    <property type="term" value="P:D-xylose metabolic process"/>
    <property type="evidence" value="ECO:0007669"/>
    <property type="project" value="UniProtKB-KW"/>
</dbReference>